<accession>A0AAN9NHX6</accession>
<evidence type="ECO:0000313" key="1">
    <source>
        <dbReference type="EMBL" id="KAK7373605.1"/>
    </source>
</evidence>
<sequence length="70" mass="8278">MVFTDGMIGSHGLVSKLMERYSAHWLLPWFDCRPRSFYIFDNYARVGKKRGYAWHAFRCDVAPEEIGFWG</sequence>
<dbReference type="EMBL" id="JAYMYR010000003">
    <property type="protein sequence ID" value="KAK7373605.1"/>
    <property type="molecule type" value="Genomic_DNA"/>
</dbReference>
<dbReference type="Proteomes" id="UP001374584">
    <property type="component" value="Unassembled WGS sequence"/>
</dbReference>
<organism evidence="1 2">
    <name type="scientific">Phaseolus coccineus</name>
    <name type="common">Scarlet runner bean</name>
    <name type="synonym">Phaseolus multiflorus</name>
    <dbReference type="NCBI Taxonomy" id="3886"/>
    <lineage>
        <taxon>Eukaryota</taxon>
        <taxon>Viridiplantae</taxon>
        <taxon>Streptophyta</taxon>
        <taxon>Embryophyta</taxon>
        <taxon>Tracheophyta</taxon>
        <taxon>Spermatophyta</taxon>
        <taxon>Magnoliopsida</taxon>
        <taxon>eudicotyledons</taxon>
        <taxon>Gunneridae</taxon>
        <taxon>Pentapetalae</taxon>
        <taxon>rosids</taxon>
        <taxon>fabids</taxon>
        <taxon>Fabales</taxon>
        <taxon>Fabaceae</taxon>
        <taxon>Papilionoideae</taxon>
        <taxon>50 kb inversion clade</taxon>
        <taxon>NPAAA clade</taxon>
        <taxon>indigoferoid/millettioid clade</taxon>
        <taxon>Phaseoleae</taxon>
        <taxon>Phaseolus</taxon>
    </lineage>
</organism>
<dbReference type="AlphaFoldDB" id="A0AAN9NHX6"/>
<evidence type="ECO:0000313" key="2">
    <source>
        <dbReference type="Proteomes" id="UP001374584"/>
    </source>
</evidence>
<comment type="caution">
    <text evidence="1">The sequence shown here is derived from an EMBL/GenBank/DDBJ whole genome shotgun (WGS) entry which is preliminary data.</text>
</comment>
<proteinExistence type="predicted"/>
<protein>
    <submittedName>
        <fullName evidence="1">Uncharacterized protein</fullName>
    </submittedName>
</protein>
<keyword evidence="2" id="KW-1185">Reference proteome</keyword>
<name>A0AAN9NHX6_PHACN</name>
<reference evidence="1 2" key="1">
    <citation type="submission" date="2024-01" db="EMBL/GenBank/DDBJ databases">
        <title>The genomes of 5 underutilized Papilionoideae crops provide insights into root nodulation and disease resistanc.</title>
        <authorList>
            <person name="Jiang F."/>
        </authorList>
    </citation>
    <scope>NUCLEOTIDE SEQUENCE [LARGE SCALE GENOMIC DNA]</scope>
    <source>
        <strain evidence="1">JINMINGXINNONG_FW02</strain>
        <tissue evidence="1">Leaves</tissue>
    </source>
</reference>
<gene>
    <name evidence="1" type="ORF">VNO80_07020</name>
</gene>